<dbReference type="Pfam" id="PF15586">
    <property type="entry name" value="Imm8"/>
    <property type="match status" value="1"/>
</dbReference>
<gene>
    <name evidence="1" type="ORF">GK091_25265</name>
</gene>
<evidence type="ECO:0000313" key="1">
    <source>
        <dbReference type="EMBL" id="NEU70212.1"/>
    </source>
</evidence>
<dbReference type="EMBL" id="JAAGNZ010000003">
    <property type="protein sequence ID" value="NEU70212.1"/>
    <property type="molecule type" value="Genomic_DNA"/>
</dbReference>
<sequence>MKAFIRGFDCADIEDLYSYVPANPTNFGFWMNFTIGQQGEEWSNNFQLQVATPAFLQQQHPYQSAILLRHTLLVFEYDFIQIYNAVDQYVRSLEEDSWEKLTEKLSRIAWWEYEDYRPY</sequence>
<protein>
    <submittedName>
        <fullName evidence="1">Uncharacterized protein</fullName>
    </submittedName>
</protein>
<dbReference type="InterPro" id="IPR028964">
    <property type="entry name" value="Imm8"/>
</dbReference>
<dbReference type="Proteomes" id="UP000477386">
    <property type="component" value="Unassembled WGS sequence"/>
</dbReference>
<dbReference type="RefSeq" id="WP_164043513.1">
    <property type="nucleotide sequence ID" value="NZ_JAAGNZ010000003.1"/>
</dbReference>
<reference evidence="1 2" key="1">
    <citation type="submission" date="2020-02" db="EMBL/GenBank/DDBJ databases">
        <title>Draft genome sequence of two Spirosoma agri KCTC 52727 and Spirosoma terrae KCTC 52035.</title>
        <authorList>
            <person name="Rojas J."/>
            <person name="Ambika Manirajan B."/>
            <person name="Ratering S."/>
            <person name="Suarez C."/>
            <person name="Schnell S."/>
        </authorList>
    </citation>
    <scope>NUCLEOTIDE SEQUENCE [LARGE SCALE GENOMIC DNA]</scope>
    <source>
        <strain evidence="1 2">KCTC 52727</strain>
    </source>
</reference>
<accession>A0A6M0IQI4</accession>
<proteinExistence type="predicted"/>
<organism evidence="1 2">
    <name type="scientific">Spirosoma agri</name>
    <dbReference type="NCBI Taxonomy" id="1987381"/>
    <lineage>
        <taxon>Bacteria</taxon>
        <taxon>Pseudomonadati</taxon>
        <taxon>Bacteroidota</taxon>
        <taxon>Cytophagia</taxon>
        <taxon>Cytophagales</taxon>
        <taxon>Cytophagaceae</taxon>
        <taxon>Spirosoma</taxon>
    </lineage>
</organism>
<evidence type="ECO:0000313" key="2">
    <source>
        <dbReference type="Proteomes" id="UP000477386"/>
    </source>
</evidence>
<keyword evidence="2" id="KW-1185">Reference proteome</keyword>
<comment type="caution">
    <text evidence="1">The sequence shown here is derived from an EMBL/GenBank/DDBJ whole genome shotgun (WGS) entry which is preliminary data.</text>
</comment>
<dbReference type="AlphaFoldDB" id="A0A6M0IQI4"/>
<name>A0A6M0IQI4_9BACT</name>